<dbReference type="EMBL" id="AMZH03004829">
    <property type="protein sequence ID" value="RRT68038.1"/>
    <property type="molecule type" value="Genomic_DNA"/>
</dbReference>
<evidence type="ECO:0000256" key="1">
    <source>
        <dbReference type="SAM" id="MobiDB-lite"/>
    </source>
</evidence>
<feature type="region of interest" description="Disordered" evidence="1">
    <location>
        <begin position="74"/>
        <end position="97"/>
    </location>
</feature>
<dbReference type="AlphaFoldDB" id="A0A426ZVN3"/>
<organism evidence="2 3">
    <name type="scientific">Ensete ventricosum</name>
    <name type="common">Abyssinian banana</name>
    <name type="synonym">Musa ensete</name>
    <dbReference type="NCBI Taxonomy" id="4639"/>
    <lineage>
        <taxon>Eukaryota</taxon>
        <taxon>Viridiplantae</taxon>
        <taxon>Streptophyta</taxon>
        <taxon>Embryophyta</taxon>
        <taxon>Tracheophyta</taxon>
        <taxon>Spermatophyta</taxon>
        <taxon>Magnoliopsida</taxon>
        <taxon>Liliopsida</taxon>
        <taxon>Zingiberales</taxon>
        <taxon>Musaceae</taxon>
        <taxon>Ensete</taxon>
    </lineage>
</organism>
<accession>A0A426ZVN3</accession>
<dbReference type="Proteomes" id="UP000287651">
    <property type="component" value="Unassembled WGS sequence"/>
</dbReference>
<reference evidence="2 3" key="1">
    <citation type="journal article" date="2014" name="Agronomy (Basel)">
        <title>A Draft Genome Sequence for Ensete ventricosum, the Drought-Tolerant Tree Against Hunger.</title>
        <authorList>
            <person name="Harrison J."/>
            <person name="Moore K.A."/>
            <person name="Paszkiewicz K."/>
            <person name="Jones T."/>
            <person name="Grant M."/>
            <person name="Ambacheew D."/>
            <person name="Muzemil S."/>
            <person name="Studholme D.J."/>
        </authorList>
    </citation>
    <scope>NUCLEOTIDE SEQUENCE [LARGE SCALE GENOMIC DNA]</scope>
</reference>
<evidence type="ECO:0000313" key="3">
    <source>
        <dbReference type="Proteomes" id="UP000287651"/>
    </source>
</evidence>
<protein>
    <submittedName>
        <fullName evidence="2">Uncharacterized protein</fullName>
    </submittedName>
</protein>
<comment type="caution">
    <text evidence="2">The sequence shown here is derived from an EMBL/GenBank/DDBJ whole genome shotgun (WGS) entry which is preliminary data.</text>
</comment>
<evidence type="ECO:0000313" key="2">
    <source>
        <dbReference type="EMBL" id="RRT68038.1"/>
    </source>
</evidence>
<gene>
    <name evidence="2" type="ORF">B296_00036994</name>
</gene>
<sequence>MVGTGSSAYILYFGTFEKLGLTEKDLVPMASTLTEFTGHSISPLNTTTIPVTIGEEPKFKTLMIRMEKMKEVKRPPLQQYLHDGSLQRNSSRDTEDG</sequence>
<name>A0A426ZVN3_ENSVE</name>
<proteinExistence type="predicted"/>